<dbReference type="InParanoid" id="A0A0V0QDY2"/>
<accession>A0A0V0QDY2</accession>
<name>A0A0V0QDY2_PSEPJ</name>
<organism evidence="2 3">
    <name type="scientific">Pseudocohnilembus persalinus</name>
    <name type="common">Ciliate</name>
    <dbReference type="NCBI Taxonomy" id="266149"/>
    <lineage>
        <taxon>Eukaryota</taxon>
        <taxon>Sar</taxon>
        <taxon>Alveolata</taxon>
        <taxon>Ciliophora</taxon>
        <taxon>Intramacronucleata</taxon>
        <taxon>Oligohymenophorea</taxon>
        <taxon>Scuticociliatia</taxon>
        <taxon>Philasterida</taxon>
        <taxon>Pseudocohnilembidae</taxon>
        <taxon>Pseudocohnilembus</taxon>
    </lineage>
</organism>
<proteinExistence type="predicted"/>
<evidence type="ECO:0000256" key="1">
    <source>
        <dbReference type="SAM" id="MobiDB-lite"/>
    </source>
</evidence>
<evidence type="ECO:0000313" key="3">
    <source>
        <dbReference type="Proteomes" id="UP000054937"/>
    </source>
</evidence>
<reference evidence="2 3" key="1">
    <citation type="journal article" date="2015" name="Sci. Rep.">
        <title>Genome of the facultative scuticociliatosis pathogen Pseudocohnilembus persalinus provides insight into its virulence through horizontal gene transfer.</title>
        <authorList>
            <person name="Xiong J."/>
            <person name="Wang G."/>
            <person name="Cheng J."/>
            <person name="Tian M."/>
            <person name="Pan X."/>
            <person name="Warren A."/>
            <person name="Jiang C."/>
            <person name="Yuan D."/>
            <person name="Miao W."/>
        </authorList>
    </citation>
    <scope>NUCLEOTIDE SEQUENCE [LARGE SCALE GENOMIC DNA]</scope>
    <source>
        <strain evidence="2">36N120E</strain>
    </source>
</reference>
<dbReference type="Proteomes" id="UP000054937">
    <property type="component" value="Unassembled WGS sequence"/>
</dbReference>
<feature type="compositionally biased region" description="Low complexity" evidence="1">
    <location>
        <begin position="76"/>
        <end position="119"/>
    </location>
</feature>
<dbReference type="AlphaFoldDB" id="A0A0V0QDY2"/>
<feature type="region of interest" description="Disordered" evidence="1">
    <location>
        <begin position="262"/>
        <end position="295"/>
    </location>
</feature>
<evidence type="ECO:0008006" key="4">
    <source>
        <dbReference type="Google" id="ProtNLM"/>
    </source>
</evidence>
<feature type="region of interest" description="Disordered" evidence="1">
    <location>
        <begin position="44"/>
        <end position="63"/>
    </location>
</feature>
<feature type="compositionally biased region" description="Low complexity" evidence="1">
    <location>
        <begin position="262"/>
        <end position="281"/>
    </location>
</feature>
<sequence>MTDQNQNYYYNSTNITNNNQYYNDQIAEKINGQQQQYPYEHYQEPQIQPDNNDNNGHNIYYTGANYNNTDYNYNNYNQYPPNNNSNYYYNQQDPYAHPQQNFHNQSQNQNQLPQQPQMPTSVQSLTGSKPKEFKDYNTQARKNSQWIEQSFIEQYFGLQFQEKEQYVIQSIHSKELIREVPGKLSHLEKIKTYGFDNLYIDDQKFAKLTEQEKLVKQQQLYNQQLNRHLQNQNQLPNSQVPPQNQIHNQIQNQNQLDGMYNQESSQSFSYQQSNQQSQNADSKAKKPKKKKSKTKLVLNHSGNSIVLTNPNMPNNNNLNFNGQQNSQQIGQQQQQLDMSMTTASNLNNLTNISINNNSNINNSSSLNNFNNINSEKNSVLSMSNTTTQQKKSKKINQGQEFWFQLDSSVISICKVLKELIVEVLVVNKDLYLGYESIQKLQQYFTQEVKQDAIMKKYGEEKIIIAQQDGIIKDSKIYGQILIEGYFPQDIIQLDLIGNNWNSPDAPINRRKTPNSLPVKEHSNSAFKVKVDSQSFESPKGIIDYIIPSKKYFNASQIPLFFTYKQETHPQRPDTRFFLQYQVNEFWTSDIIDVEIQVFLNKNLQFSDIKTQPQATSYQNKIVTWHAKKLNPNVKGKLGLVLEGINQSPKWTLDYIKISLKSQLDLGDLKSSININNQQIINDKKLVIEYKILQNIDG</sequence>
<protein>
    <recommendedName>
        <fullName evidence="4">MHD domain-containing protein</fullName>
    </recommendedName>
</protein>
<dbReference type="EMBL" id="LDAU01000192">
    <property type="protein sequence ID" value="KRX00417.1"/>
    <property type="molecule type" value="Genomic_DNA"/>
</dbReference>
<keyword evidence="3" id="KW-1185">Reference proteome</keyword>
<evidence type="ECO:0000313" key="2">
    <source>
        <dbReference type="EMBL" id="KRX00417.1"/>
    </source>
</evidence>
<gene>
    <name evidence="2" type="ORF">PPERSA_03638</name>
</gene>
<comment type="caution">
    <text evidence="2">The sequence shown here is derived from an EMBL/GenBank/DDBJ whole genome shotgun (WGS) entry which is preliminary data.</text>
</comment>
<dbReference type="OrthoDB" id="301363at2759"/>
<feature type="compositionally biased region" description="Basic residues" evidence="1">
    <location>
        <begin position="285"/>
        <end position="294"/>
    </location>
</feature>
<feature type="region of interest" description="Disordered" evidence="1">
    <location>
        <begin position="76"/>
        <end position="131"/>
    </location>
</feature>